<evidence type="ECO:0000256" key="5">
    <source>
        <dbReference type="ARBA" id="ARBA00023143"/>
    </source>
</evidence>
<dbReference type="RefSeq" id="WP_273911025.1">
    <property type="nucleotide sequence ID" value="NZ_JAMDGX010000037.1"/>
</dbReference>
<evidence type="ECO:0000256" key="2">
    <source>
        <dbReference type="ARBA" id="ARBA00004613"/>
    </source>
</evidence>
<dbReference type="EMBL" id="JAMDGY010000020">
    <property type="protein sequence ID" value="MDD0990504.1"/>
    <property type="molecule type" value="Genomic_DNA"/>
</dbReference>
<feature type="domain" description="Flagellin N-terminal" evidence="7">
    <location>
        <begin position="3"/>
        <end position="139"/>
    </location>
</feature>
<keyword evidence="5" id="KW-0975">Bacterial flagellum</keyword>
<keyword evidence="9" id="KW-1185">Reference proteome</keyword>
<evidence type="ECO:0000256" key="3">
    <source>
        <dbReference type="ARBA" id="ARBA00005709"/>
    </source>
</evidence>
<proteinExistence type="inferred from homology"/>
<feature type="region of interest" description="Disordered" evidence="6">
    <location>
        <begin position="297"/>
        <end position="316"/>
    </location>
</feature>
<organism evidence="8 9">
    <name type="scientific">Pseudomonas fontis</name>
    <dbReference type="NCBI Taxonomy" id="2942633"/>
    <lineage>
        <taxon>Bacteria</taxon>
        <taxon>Pseudomonadati</taxon>
        <taxon>Pseudomonadota</taxon>
        <taxon>Gammaproteobacteria</taxon>
        <taxon>Pseudomonadales</taxon>
        <taxon>Pseudomonadaceae</taxon>
        <taxon>Pseudomonas</taxon>
    </lineage>
</organism>
<dbReference type="PANTHER" id="PTHR42792">
    <property type="entry name" value="FLAGELLIN"/>
    <property type="match status" value="1"/>
</dbReference>
<evidence type="ECO:0000313" key="9">
    <source>
        <dbReference type="Proteomes" id="UP001148203"/>
    </source>
</evidence>
<keyword evidence="8" id="KW-0966">Cell projection</keyword>
<feature type="compositionally biased region" description="Polar residues" evidence="6">
    <location>
        <begin position="304"/>
        <end position="316"/>
    </location>
</feature>
<dbReference type="PANTHER" id="PTHR42792:SF1">
    <property type="entry name" value="FLAGELLAR HOOK-ASSOCIATED PROTEIN 3"/>
    <property type="match status" value="1"/>
</dbReference>
<comment type="similarity">
    <text evidence="3">Belongs to the bacterial flagellin family.</text>
</comment>
<evidence type="ECO:0000259" key="7">
    <source>
        <dbReference type="Pfam" id="PF00669"/>
    </source>
</evidence>
<dbReference type="NCBIfam" id="NF009361">
    <property type="entry name" value="PRK12717.1"/>
    <property type="match status" value="1"/>
</dbReference>
<dbReference type="SUPFAM" id="SSF64518">
    <property type="entry name" value="Phase 1 flagellin"/>
    <property type="match status" value="1"/>
</dbReference>
<evidence type="ECO:0000256" key="1">
    <source>
        <dbReference type="ARBA" id="ARBA00004365"/>
    </source>
</evidence>
<comment type="subcellular location">
    <subcellularLocation>
        <location evidence="1">Bacterial flagellum</location>
    </subcellularLocation>
    <subcellularLocation>
        <location evidence="2">Secreted</location>
    </subcellularLocation>
</comment>
<sequence>MRISTAQFYQTSSSNYQTNFSNVVNTGQQATDNIRVRTAADDPVGAARLLQLQQQSSLLDQYSGNVTNVRNSLGTSESTLNGITNILARVKELAIGAGSGGFTDTDRKANAQELAQLEEQLYSLMNSRDENGKYLFSGSRADTPPYAKNADGTYTYQGDEGSLNLQVGDMLSIAANENGYQVFEQALNTSRSKVTMTAPTVNDGRLALSNGQVSGSTVYNDRFRSGEPYTITFVSGTQYKITDAGNNDVTLDAAGGGTFNGKSGTINFRGVDMRMDVTPKPGDTGAELAGHTFTLASKPDDISGSRSPGNPSQVQNTGAQIVDADLYHKAFPGGGAVFKFTSPTDYEVYAQPMGPNSSPVATGTMTGNTTTVAGVQFTFDNNAATNPMKAGDQYAIKVDAHQTQNILDSVSEFRKALAMPVDNDQASRQKYLAALDSAIGNLESGANKVAEAISSIGARGAALDVQAETNESLKMANTITQSSIRDADPAEVLTRLSLQKTMLEASQLAFTKISSLSLFNRL</sequence>
<comment type="caution">
    <text evidence="8">The sequence shown here is derived from an EMBL/GenBank/DDBJ whole genome shotgun (WGS) entry which is preliminary data.</text>
</comment>
<reference evidence="8 9" key="1">
    <citation type="submission" date="2022-05" db="EMBL/GenBank/DDBJ databases">
        <title>Novel Pseudomonas spp. Isolated from a Rainbow Trout Aquaculture Facility.</title>
        <authorList>
            <person name="Testerman T."/>
            <person name="Graf J."/>
        </authorList>
    </citation>
    <scope>NUCLEOTIDE SEQUENCE [LARGE SCALE GENOMIC DNA]</scope>
    <source>
        <strain evidence="8 9">ID681</strain>
    </source>
</reference>
<dbReference type="InterPro" id="IPR013384">
    <property type="entry name" value="Flagell_FlgL"/>
</dbReference>
<dbReference type="Gene3D" id="1.20.1330.10">
    <property type="entry name" value="f41 fragment of flagellin, N-terminal domain"/>
    <property type="match status" value="2"/>
</dbReference>
<evidence type="ECO:0000256" key="6">
    <source>
        <dbReference type="SAM" id="MobiDB-lite"/>
    </source>
</evidence>
<dbReference type="NCBIfam" id="TIGR02550">
    <property type="entry name" value="flagell_flgL"/>
    <property type="match status" value="1"/>
</dbReference>
<dbReference type="Pfam" id="PF00669">
    <property type="entry name" value="Flagellin_N"/>
    <property type="match status" value="1"/>
</dbReference>
<accession>A0ABT5NQT0</accession>
<dbReference type="PRINTS" id="PR00207">
    <property type="entry name" value="FLAGELLIN"/>
</dbReference>
<keyword evidence="4" id="KW-0964">Secreted</keyword>
<keyword evidence="8" id="KW-0969">Cilium</keyword>
<gene>
    <name evidence="8" type="ORF">M5G11_08115</name>
</gene>
<evidence type="ECO:0000313" key="8">
    <source>
        <dbReference type="EMBL" id="MDD0990504.1"/>
    </source>
</evidence>
<dbReference type="Proteomes" id="UP001148203">
    <property type="component" value="Unassembled WGS sequence"/>
</dbReference>
<name>A0ABT5NQT0_9PSED</name>
<protein>
    <submittedName>
        <fullName evidence="8">Flagellar hook-associated protein 3</fullName>
    </submittedName>
</protein>
<evidence type="ECO:0000256" key="4">
    <source>
        <dbReference type="ARBA" id="ARBA00022525"/>
    </source>
</evidence>
<keyword evidence="8" id="KW-0282">Flagellum</keyword>
<dbReference type="InterPro" id="IPR001492">
    <property type="entry name" value="Flagellin"/>
</dbReference>
<dbReference type="InterPro" id="IPR001029">
    <property type="entry name" value="Flagellin_N"/>
</dbReference>